<reference evidence="10" key="1">
    <citation type="submission" date="2021-01" db="EMBL/GenBank/DDBJ databases">
        <title>Adiantum capillus-veneris genome.</title>
        <authorList>
            <person name="Fang Y."/>
            <person name="Liao Q."/>
        </authorList>
    </citation>
    <scope>NUCLEOTIDE SEQUENCE</scope>
    <source>
        <strain evidence="10">H3</strain>
        <tissue evidence="10">Leaf</tissue>
    </source>
</reference>
<comment type="caution">
    <text evidence="10">The sequence shown here is derived from an EMBL/GenBank/DDBJ whole genome shotgun (WGS) entry which is preliminary data.</text>
</comment>
<evidence type="ECO:0000256" key="2">
    <source>
        <dbReference type="ARBA" id="ARBA00005462"/>
    </source>
</evidence>
<dbReference type="InterPro" id="IPR000225">
    <property type="entry name" value="Armadillo"/>
</dbReference>
<comment type="similarity">
    <text evidence="2">Belongs to the beta-catenin family.</text>
</comment>
<protein>
    <recommendedName>
        <fullName evidence="7">Vacuolar protein 8</fullName>
    </recommendedName>
</protein>
<dbReference type="EMBL" id="JABFUD020000016">
    <property type="protein sequence ID" value="KAI5067855.1"/>
    <property type="molecule type" value="Genomic_DNA"/>
</dbReference>
<evidence type="ECO:0000256" key="1">
    <source>
        <dbReference type="ARBA" id="ARBA00004592"/>
    </source>
</evidence>
<sequence>MSRALPVSPTDCAAPTLPSAAPPSPSSSPLPPKDVQLGIQQAIQNLQAEDDPSIMKAAASLVMFATLPEAEPHLAACVPCLLVLLNGDHSLPVQRNACAALGAIMNASVMLYHVVAESSGLLKGLLKCLEPGMEDVGLQINVLAALSALAQQELGLALMKDTGVDDILLSLLGPNVDAKLEEDVVDTLCAIAAHEKMQQILVRKGAVTKLKWHLASESPEICVRVLLALGMLCGSSVEGQLELARADGAVKALVKLMTSNDHDVKSIARDLFSALTSNQEARSIVEQMMRSCQV</sequence>
<keyword evidence="3" id="KW-0926">Vacuole</keyword>
<dbReference type="InterPro" id="IPR045156">
    <property type="entry name" value="Vac8"/>
</dbReference>
<dbReference type="PANTHER" id="PTHR47249">
    <property type="entry name" value="VACUOLAR PROTEIN 8"/>
    <property type="match status" value="1"/>
</dbReference>
<feature type="region of interest" description="Disordered" evidence="9">
    <location>
        <begin position="1"/>
        <end position="33"/>
    </location>
</feature>
<comment type="subcellular location">
    <subcellularLocation>
        <location evidence="1">Vacuole membrane</location>
        <topology evidence="1">Lipid-anchor</topology>
    </subcellularLocation>
</comment>
<feature type="repeat" description="ARM" evidence="8">
    <location>
        <begin position="248"/>
        <end position="285"/>
    </location>
</feature>
<dbReference type="InterPro" id="IPR016024">
    <property type="entry name" value="ARM-type_fold"/>
</dbReference>
<dbReference type="OrthoDB" id="1922552at2759"/>
<dbReference type="Proteomes" id="UP000886520">
    <property type="component" value="Chromosome 16"/>
</dbReference>
<evidence type="ECO:0000256" key="9">
    <source>
        <dbReference type="SAM" id="MobiDB-lite"/>
    </source>
</evidence>
<accession>A0A9D4ZBU2</accession>
<dbReference type="SUPFAM" id="SSF48371">
    <property type="entry name" value="ARM repeat"/>
    <property type="match status" value="1"/>
</dbReference>
<evidence type="ECO:0000256" key="7">
    <source>
        <dbReference type="ARBA" id="ARBA00026209"/>
    </source>
</evidence>
<dbReference type="GO" id="GO:0071562">
    <property type="term" value="P:nucleus-vacuole junction assembly"/>
    <property type="evidence" value="ECO:0007669"/>
    <property type="project" value="InterPro"/>
</dbReference>
<dbReference type="AlphaFoldDB" id="A0A9D4ZBU2"/>
<dbReference type="PANTHER" id="PTHR47249:SF1">
    <property type="entry name" value="VACUOLAR PROTEIN 8"/>
    <property type="match status" value="1"/>
</dbReference>
<dbReference type="PROSITE" id="PS50176">
    <property type="entry name" value="ARM_REPEAT"/>
    <property type="match status" value="1"/>
</dbReference>
<dbReference type="SMART" id="SM00185">
    <property type="entry name" value="ARM"/>
    <property type="match status" value="5"/>
</dbReference>
<gene>
    <name evidence="10" type="ORF">GOP47_0016200</name>
</gene>
<keyword evidence="11" id="KW-1185">Reference proteome</keyword>
<evidence type="ECO:0000313" key="10">
    <source>
        <dbReference type="EMBL" id="KAI5067855.1"/>
    </source>
</evidence>
<dbReference type="Gene3D" id="1.25.10.10">
    <property type="entry name" value="Leucine-rich Repeat Variant"/>
    <property type="match status" value="1"/>
</dbReference>
<evidence type="ECO:0000256" key="5">
    <source>
        <dbReference type="ARBA" id="ARBA00023136"/>
    </source>
</evidence>
<evidence type="ECO:0000256" key="3">
    <source>
        <dbReference type="ARBA" id="ARBA00022554"/>
    </source>
</evidence>
<proteinExistence type="inferred from homology"/>
<keyword evidence="5" id="KW-0472">Membrane</keyword>
<organism evidence="10 11">
    <name type="scientific">Adiantum capillus-veneris</name>
    <name type="common">Maidenhair fern</name>
    <dbReference type="NCBI Taxonomy" id="13818"/>
    <lineage>
        <taxon>Eukaryota</taxon>
        <taxon>Viridiplantae</taxon>
        <taxon>Streptophyta</taxon>
        <taxon>Embryophyta</taxon>
        <taxon>Tracheophyta</taxon>
        <taxon>Polypodiopsida</taxon>
        <taxon>Polypodiidae</taxon>
        <taxon>Polypodiales</taxon>
        <taxon>Pteridineae</taxon>
        <taxon>Pteridaceae</taxon>
        <taxon>Vittarioideae</taxon>
        <taxon>Adiantum</taxon>
    </lineage>
</organism>
<dbReference type="GO" id="GO:0005774">
    <property type="term" value="C:vacuolar membrane"/>
    <property type="evidence" value="ECO:0007669"/>
    <property type="project" value="UniProtKB-SubCell"/>
</dbReference>
<evidence type="ECO:0000256" key="4">
    <source>
        <dbReference type="ARBA" id="ARBA00022737"/>
    </source>
</evidence>
<evidence type="ECO:0000256" key="6">
    <source>
        <dbReference type="ARBA" id="ARBA00023288"/>
    </source>
</evidence>
<name>A0A9D4ZBU2_ADICA</name>
<feature type="compositionally biased region" description="Pro residues" evidence="9">
    <location>
        <begin position="20"/>
        <end position="32"/>
    </location>
</feature>
<evidence type="ECO:0000313" key="11">
    <source>
        <dbReference type="Proteomes" id="UP000886520"/>
    </source>
</evidence>
<evidence type="ECO:0000256" key="8">
    <source>
        <dbReference type="PROSITE-ProRule" id="PRU00259"/>
    </source>
</evidence>
<dbReference type="GO" id="GO:0043495">
    <property type="term" value="F:protein-membrane adaptor activity"/>
    <property type="evidence" value="ECO:0007669"/>
    <property type="project" value="InterPro"/>
</dbReference>
<keyword evidence="6" id="KW-0449">Lipoprotein</keyword>
<keyword evidence="4" id="KW-0677">Repeat</keyword>
<dbReference type="InterPro" id="IPR011989">
    <property type="entry name" value="ARM-like"/>
</dbReference>